<dbReference type="PANTHER" id="PTHR10663:SF376">
    <property type="entry name" value="PH AND SEC7 DOMAIN-CONTAINING PROTEIN"/>
    <property type="match status" value="1"/>
</dbReference>
<dbReference type="GO" id="GO:0005886">
    <property type="term" value="C:plasma membrane"/>
    <property type="evidence" value="ECO:0007669"/>
    <property type="project" value="UniProtKB-SubCell"/>
</dbReference>
<keyword evidence="2" id="KW-1003">Cell membrane</keyword>
<dbReference type="Proteomes" id="UP000008549">
    <property type="component" value="Unassembled WGS sequence"/>
</dbReference>
<dbReference type="WormBase" id="CBG13517">
    <property type="protein sequence ID" value="CBP48125"/>
    <property type="gene ID" value="WBGene00034273"/>
    <property type="gene designation" value="Cbr-efa-6"/>
</dbReference>
<dbReference type="InParanoid" id="A8XI29"/>
<dbReference type="SUPFAM" id="SSF48425">
    <property type="entry name" value="Sec7 domain"/>
    <property type="match status" value="1"/>
</dbReference>
<dbReference type="EMBL" id="HE600980">
    <property type="protein sequence ID" value="CAP32303.2"/>
    <property type="molecule type" value="Genomic_DNA"/>
</dbReference>
<dbReference type="SUPFAM" id="SSF50729">
    <property type="entry name" value="PH domain-like"/>
    <property type="match status" value="1"/>
</dbReference>
<proteinExistence type="predicted"/>
<dbReference type="GO" id="GO:0005085">
    <property type="term" value="F:guanyl-nucleotide exchange factor activity"/>
    <property type="evidence" value="ECO:0000318"/>
    <property type="project" value="GO_Central"/>
</dbReference>
<feature type="domain" description="SEC7" evidence="7">
    <location>
        <begin position="379"/>
        <end position="556"/>
    </location>
</feature>
<dbReference type="SMART" id="SM00233">
    <property type="entry name" value="PH"/>
    <property type="match status" value="1"/>
</dbReference>
<evidence type="ECO:0000313" key="10">
    <source>
        <dbReference type="WormBase" id="CBG13517"/>
    </source>
</evidence>
<dbReference type="CDD" id="cd00171">
    <property type="entry name" value="Sec7"/>
    <property type="match status" value="1"/>
</dbReference>
<evidence type="ECO:0000259" key="6">
    <source>
        <dbReference type="PROSITE" id="PS50003"/>
    </source>
</evidence>
<evidence type="ECO:0000256" key="5">
    <source>
        <dbReference type="SAM" id="MobiDB-lite"/>
    </source>
</evidence>
<evidence type="ECO:0000256" key="3">
    <source>
        <dbReference type="ARBA" id="ARBA00022658"/>
    </source>
</evidence>
<dbReference type="STRING" id="6238.A8XI29"/>
<feature type="compositionally biased region" description="Low complexity" evidence="5">
    <location>
        <begin position="240"/>
        <end position="257"/>
    </location>
</feature>
<reference evidence="8 9" key="1">
    <citation type="journal article" date="2003" name="PLoS Biol.">
        <title>The genome sequence of Caenorhabditis briggsae: a platform for comparative genomics.</title>
        <authorList>
            <person name="Stein L.D."/>
            <person name="Bao Z."/>
            <person name="Blasiar D."/>
            <person name="Blumenthal T."/>
            <person name="Brent M.R."/>
            <person name="Chen N."/>
            <person name="Chinwalla A."/>
            <person name="Clarke L."/>
            <person name="Clee C."/>
            <person name="Coghlan A."/>
            <person name="Coulson A."/>
            <person name="D'Eustachio P."/>
            <person name="Fitch D.H."/>
            <person name="Fulton L.A."/>
            <person name="Fulton R.E."/>
            <person name="Griffiths-Jones S."/>
            <person name="Harris T.W."/>
            <person name="Hillier L.W."/>
            <person name="Kamath R."/>
            <person name="Kuwabara P.E."/>
            <person name="Mardis E.R."/>
            <person name="Marra M.A."/>
            <person name="Miner T.L."/>
            <person name="Minx P."/>
            <person name="Mullikin J.C."/>
            <person name="Plumb R.W."/>
            <person name="Rogers J."/>
            <person name="Schein J.E."/>
            <person name="Sohrmann M."/>
            <person name="Spieth J."/>
            <person name="Stajich J.E."/>
            <person name="Wei C."/>
            <person name="Willey D."/>
            <person name="Wilson R.K."/>
            <person name="Durbin R."/>
            <person name="Waterston R.H."/>
        </authorList>
    </citation>
    <scope>NUCLEOTIDE SEQUENCE [LARGE SCALE GENOMIC DNA]</scope>
    <source>
        <strain evidence="8 9">AF16</strain>
    </source>
</reference>
<evidence type="ECO:0000313" key="8">
    <source>
        <dbReference type="EMBL" id="CAP32303.2"/>
    </source>
</evidence>
<feature type="domain" description="PH" evidence="6">
    <location>
        <begin position="596"/>
        <end position="703"/>
    </location>
</feature>
<dbReference type="InterPro" id="IPR011993">
    <property type="entry name" value="PH-like_dom_sf"/>
</dbReference>
<dbReference type="InterPro" id="IPR023394">
    <property type="entry name" value="Sec7_C_sf"/>
</dbReference>
<keyword evidence="9" id="KW-1185">Reference proteome</keyword>
<dbReference type="Pfam" id="PF15410">
    <property type="entry name" value="PH_9"/>
    <property type="match status" value="1"/>
</dbReference>
<dbReference type="PROSITE" id="PS50190">
    <property type="entry name" value="SEC7"/>
    <property type="match status" value="1"/>
</dbReference>
<dbReference type="InterPro" id="IPR035999">
    <property type="entry name" value="Sec7_dom_sf"/>
</dbReference>
<sequence length="836" mass="92477">MAKVASSGAEEALANVDAPPKKNVRKAEAFVMSGDVLISLNRNVSSTYAKLLGDQLPPGTAIASSAPPQQLTRASASVGVAFPSMQRTGSTGSGGSKISRLPVSTSHIDRRGNLARKSSEDSPTAIRMHKTAPIERMESTDVEEESSEEVMVTMTTEEKENESERSIDRDEQFIGRFFGVKMKKEKTHLDLILPFPLLPKHFYYPKTVITIISIVTTEEMKSPNEEIVNKSLRSAMFTMPPSGSNNNIHHHSYNSSPQISAEPDHIIGANGDGPPGSPVYDDVDELDGSDIRDFSKVSKNDYDTPSKRSVVTIDAPHSSFDEMTHAYYSAIEATPKHSSIASPSLRKQVFGKVPQYAQPTSSSASASPSLHAASEKRGPASSIQSDSSSAFVVNQVASTSMSSVGGEREASQIARKLYELKTCTSSDVADRLNEQNDFAFLILVKYLELFQFSTTRIDAALREFLSRVELRGESSARERLLRVFSARYLECNPSIFESLDEVHTLTCALLLLNSDLHGPNTGKKMTSRDFITNIGHTGCTYKREMLKTLYQSIKDNAISLQHSAKSSTANGSAASNVKQQRVYEVDPESIVEYHSSFLMRKYVREADGARTPFGRRSWKMVFARLRGLVLYFDADEHPKATSRYASLENAVSLHHALAEPATDYKKKSYAFRVRIAHGGEILFQTSNERDLNEWCAKINFVAAAFSSPTLPLPITAKPETAPMPRLSRLPCLAPITKQVRTHQARVAELSEMIEVVLQSLYPERPQPQITDRLVLLGFEKRRYTTYINVLQQSLVDRKASSNTMNIVTSPKHKSHQNKSTVCEDRLSYTDAVNGCH</sequence>
<dbReference type="PRINTS" id="PR00683">
    <property type="entry name" value="SPECTRINPH"/>
</dbReference>
<feature type="region of interest" description="Disordered" evidence="5">
    <location>
        <begin position="356"/>
        <end position="386"/>
    </location>
</feature>
<dbReference type="AlphaFoldDB" id="A8XI29"/>
<evidence type="ECO:0000313" key="9">
    <source>
        <dbReference type="Proteomes" id="UP000008549"/>
    </source>
</evidence>
<dbReference type="eggNOG" id="KOG0932">
    <property type="taxonomic scope" value="Eukaryota"/>
</dbReference>
<dbReference type="SMART" id="SM00222">
    <property type="entry name" value="Sec7"/>
    <property type="match status" value="1"/>
</dbReference>
<dbReference type="PANTHER" id="PTHR10663">
    <property type="entry name" value="GUANYL-NUCLEOTIDE EXCHANGE FACTOR"/>
    <property type="match status" value="1"/>
</dbReference>
<dbReference type="Gene3D" id="1.10.1000.11">
    <property type="entry name" value="Arf Nucleotide-binding Site Opener,domain 2"/>
    <property type="match status" value="1"/>
</dbReference>
<feature type="region of interest" description="Disordered" evidence="5">
    <location>
        <begin position="84"/>
        <end position="106"/>
    </location>
</feature>
<dbReference type="Gene3D" id="2.30.29.30">
    <property type="entry name" value="Pleckstrin-homology domain (PH domain)/Phosphotyrosine-binding domain (PTB)"/>
    <property type="match status" value="1"/>
</dbReference>
<dbReference type="FunFam" id="2.30.29.30:FF:000267">
    <property type="entry name" value="PH and SEC7 domain-containing protein 4"/>
    <property type="match status" value="1"/>
</dbReference>
<dbReference type="CDD" id="cd13295">
    <property type="entry name" value="PH_EFA6"/>
    <property type="match status" value="1"/>
</dbReference>
<dbReference type="InterPro" id="IPR000904">
    <property type="entry name" value="Sec7_dom"/>
</dbReference>
<dbReference type="OMA" id="TTICEDR"/>
<accession>A8XI29</accession>
<keyword evidence="3" id="KW-0344">Guanine-nucleotide releasing factor</keyword>
<name>A8XI29_CAEBR</name>
<evidence type="ECO:0000256" key="2">
    <source>
        <dbReference type="ARBA" id="ARBA00022475"/>
    </source>
</evidence>
<protein>
    <submittedName>
        <fullName evidence="8">Protein CBR-EFA-6</fullName>
    </submittedName>
</protein>
<dbReference type="FunFam" id="1.10.1000.11:FF:000016">
    <property type="entry name" value="Exchange factor for Arf-6"/>
    <property type="match status" value="1"/>
</dbReference>
<dbReference type="HOGENOM" id="CLU_019540_0_0_1"/>
<evidence type="ECO:0000256" key="1">
    <source>
        <dbReference type="ARBA" id="ARBA00004236"/>
    </source>
</evidence>
<comment type="subcellular location">
    <subcellularLocation>
        <location evidence="1">Cell membrane</location>
    </subcellularLocation>
</comment>
<keyword evidence="4" id="KW-0472">Membrane</keyword>
<evidence type="ECO:0000259" key="7">
    <source>
        <dbReference type="PROSITE" id="PS50190"/>
    </source>
</evidence>
<dbReference type="InterPro" id="IPR001605">
    <property type="entry name" value="PH_dom-spectrin-type"/>
</dbReference>
<dbReference type="InterPro" id="IPR001849">
    <property type="entry name" value="PH_domain"/>
</dbReference>
<dbReference type="GO" id="GO:0005543">
    <property type="term" value="F:phospholipid binding"/>
    <property type="evidence" value="ECO:0007669"/>
    <property type="project" value="InterPro"/>
</dbReference>
<feature type="region of interest" description="Disordered" evidence="5">
    <location>
        <begin position="240"/>
        <end position="285"/>
    </location>
</feature>
<gene>
    <name evidence="10" type="primary">efa-6</name>
    <name evidence="8" type="synonym">Cbr-efa-6</name>
    <name evidence="10" type="ORF">CBG13517</name>
    <name evidence="8" type="ORF">CBG_13517</name>
</gene>
<organism evidence="8 9">
    <name type="scientific">Caenorhabditis briggsae</name>
    <dbReference type="NCBI Taxonomy" id="6238"/>
    <lineage>
        <taxon>Eukaryota</taxon>
        <taxon>Metazoa</taxon>
        <taxon>Ecdysozoa</taxon>
        <taxon>Nematoda</taxon>
        <taxon>Chromadorea</taxon>
        <taxon>Rhabditida</taxon>
        <taxon>Rhabditina</taxon>
        <taxon>Rhabditomorpha</taxon>
        <taxon>Rhabditoidea</taxon>
        <taxon>Rhabditidae</taxon>
        <taxon>Peloderinae</taxon>
        <taxon>Caenorhabditis</taxon>
    </lineage>
</organism>
<feature type="compositionally biased region" description="Low complexity" evidence="5">
    <location>
        <begin position="361"/>
        <end position="372"/>
    </location>
</feature>
<dbReference type="PROSITE" id="PS50003">
    <property type="entry name" value="PH_DOMAIN"/>
    <property type="match status" value="1"/>
</dbReference>
<reference evidence="8 9" key="2">
    <citation type="journal article" date="2011" name="PLoS Genet.">
        <title>Caenorhabditis briggsae recombinant inbred line genotypes reveal inter-strain incompatibility and the evolution of recombination.</title>
        <authorList>
            <person name="Ross J.A."/>
            <person name="Koboldt D.C."/>
            <person name="Staisch J.E."/>
            <person name="Chamberlin H.M."/>
            <person name="Gupta B.P."/>
            <person name="Miller R.D."/>
            <person name="Baird S.E."/>
            <person name="Haag E.S."/>
        </authorList>
    </citation>
    <scope>NUCLEOTIDE SEQUENCE [LARGE SCALE GENOMIC DNA]</scope>
    <source>
        <strain evidence="8 9">AF16</strain>
    </source>
</reference>
<evidence type="ECO:0000256" key="4">
    <source>
        <dbReference type="ARBA" id="ARBA00023136"/>
    </source>
</evidence>
<dbReference type="InterPro" id="IPR041681">
    <property type="entry name" value="PH_9"/>
</dbReference>
<dbReference type="FunCoup" id="A8XI29">
    <property type="interactions" value="233"/>
</dbReference>
<dbReference type="Pfam" id="PF01369">
    <property type="entry name" value="Sec7"/>
    <property type="match status" value="1"/>
</dbReference>
<dbReference type="GO" id="GO:0032012">
    <property type="term" value="P:regulation of ARF protein signal transduction"/>
    <property type="evidence" value="ECO:0007669"/>
    <property type="project" value="InterPro"/>
</dbReference>